<dbReference type="GO" id="GO:0004733">
    <property type="term" value="F:pyridoxamine phosphate oxidase activity"/>
    <property type="evidence" value="ECO:0007669"/>
    <property type="project" value="UniProtKB-UniRule"/>
</dbReference>
<feature type="binding site" evidence="9">
    <location>
        <position position="189"/>
    </location>
    <ligand>
        <name>FMN</name>
        <dbReference type="ChEBI" id="CHEBI:58210"/>
    </ligand>
</feature>
<keyword evidence="3" id="KW-0285">Flavoprotein</keyword>
<evidence type="ECO:0000313" key="13">
    <source>
        <dbReference type="Proteomes" id="UP000179129"/>
    </source>
</evidence>
<feature type="domain" description="Pyridoxamine 5'-phosphate oxidase N-terminal" evidence="10">
    <location>
        <begin position="34"/>
        <end position="149"/>
    </location>
</feature>
<dbReference type="InterPro" id="IPR012349">
    <property type="entry name" value="Split_barrel_FMN-bd"/>
</dbReference>
<evidence type="ECO:0000256" key="2">
    <source>
        <dbReference type="ARBA" id="ARBA00011738"/>
    </source>
</evidence>
<name>A0A1F5YMB9_9BACT</name>
<dbReference type="STRING" id="1817867.A3F83_05435"/>
<feature type="binding site" evidence="9">
    <location>
        <begin position="54"/>
        <end position="59"/>
    </location>
    <ligand>
        <name>FMN</name>
        <dbReference type="ChEBI" id="CHEBI:58210"/>
    </ligand>
</feature>
<feature type="binding site" evidence="9">
    <location>
        <begin position="133"/>
        <end position="134"/>
    </location>
    <ligand>
        <name>FMN</name>
        <dbReference type="ChEBI" id="CHEBI:58210"/>
    </ligand>
</feature>
<dbReference type="EMBL" id="MFIX01000212">
    <property type="protein sequence ID" value="OGG01296.1"/>
    <property type="molecule type" value="Genomic_DNA"/>
</dbReference>
<evidence type="ECO:0000256" key="4">
    <source>
        <dbReference type="ARBA" id="ARBA00022643"/>
    </source>
</evidence>
<dbReference type="NCBIfam" id="TIGR00558">
    <property type="entry name" value="pdxH"/>
    <property type="match status" value="1"/>
</dbReference>
<feature type="binding site" evidence="9">
    <location>
        <position position="98"/>
    </location>
    <ligand>
        <name>FMN</name>
        <dbReference type="ChEBI" id="CHEBI:58210"/>
    </ligand>
</feature>
<feature type="binding site" evidence="9">
    <location>
        <position position="179"/>
    </location>
    <ligand>
        <name>FMN</name>
        <dbReference type="ChEBI" id="CHEBI:58210"/>
    </ligand>
</feature>
<dbReference type="FunFam" id="2.30.110.10:FF:000020">
    <property type="entry name" value="PNPO isoform 11"/>
    <property type="match status" value="1"/>
</dbReference>
<evidence type="ECO:0000313" key="12">
    <source>
        <dbReference type="EMBL" id="OGG01296.1"/>
    </source>
</evidence>
<protein>
    <recommendedName>
        <fullName evidence="8">Pyridoxamine 5'-phosphate oxidase</fullName>
        <ecNumber evidence="8">1.4.3.5</ecNumber>
    </recommendedName>
</protein>
<proteinExistence type="inferred from homology"/>
<comment type="subunit">
    <text evidence="2">Homodimer.</text>
</comment>
<dbReference type="PROSITE" id="PS01064">
    <property type="entry name" value="PYRIDOX_OXIDASE"/>
    <property type="match status" value="1"/>
</dbReference>
<comment type="caution">
    <text evidence="12">The sequence shown here is derived from an EMBL/GenBank/DDBJ whole genome shotgun (WGS) entry which is preliminary data.</text>
</comment>
<dbReference type="PANTHER" id="PTHR10851:SF0">
    <property type="entry name" value="PYRIDOXINE-5'-PHOSPHATE OXIDASE"/>
    <property type="match status" value="1"/>
</dbReference>
<evidence type="ECO:0000256" key="7">
    <source>
        <dbReference type="ARBA" id="ARBA00060587"/>
    </source>
</evidence>
<reference evidence="12 13" key="1">
    <citation type="journal article" date="2016" name="Nat. Commun.">
        <title>Thousands of microbial genomes shed light on interconnected biogeochemical processes in an aquifer system.</title>
        <authorList>
            <person name="Anantharaman K."/>
            <person name="Brown C.T."/>
            <person name="Hug L.A."/>
            <person name="Sharon I."/>
            <person name="Castelle C.J."/>
            <person name="Probst A.J."/>
            <person name="Thomas B.C."/>
            <person name="Singh A."/>
            <person name="Wilkins M.J."/>
            <person name="Karaoz U."/>
            <person name="Brodie E.L."/>
            <person name="Williams K.H."/>
            <person name="Hubbard S.S."/>
            <person name="Banfield J.F."/>
        </authorList>
    </citation>
    <scope>NUCLEOTIDE SEQUENCE [LARGE SCALE GENOMIC DNA]</scope>
</reference>
<evidence type="ECO:0000256" key="1">
    <source>
        <dbReference type="ARBA" id="ARBA00007301"/>
    </source>
</evidence>
<comment type="pathway">
    <text evidence="7">Cofactor metabolism.</text>
</comment>
<feature type="binding site" evidence="9">
    <location>
        <position position="76"/>
    </location>
    <ligand>
        <name>FMN</name>
        <dbReference type="ChEBI" id="CHEBI:58210"/>
    </ligand>
</feature>
<keyword evidence="6" id="KW-0664">Pyridoxine biosynthesis</keyword>
<evidence type="ECO:0000256" key="5">
    <source>
        <dbReference type="ARBA" id="ARBA00023002"/>
    </source>
</evidence>
<keyword evidence="4 9" id="KW-0288">FMN</keyword>
<dbReference type="Pfam" id="PF01243">
    <property type="entry name" value="PNPOx_N"/>
    <property type="match status" value="1"/>
</dbReference>
<accession>A0A1F5YMB9</accession>
<evidence type="ECO:0000256" key="6">
    <source>
        <dbReference type="ARBA" id="ARBA00023096"/>
    </source>
</evidence>
<dbReference type="InterPro" id="IPR019576">
    <property type="entry name" value="Pyridoxamine_oxidase_dimer_C"/>
</dbReference>
<dbReference type="GO" id="GO:0008615">
    <property type="term" value="P:pyridoxine biosynthetic process"/>
    <property type="evidence" value="ECO:0007669"/>
    <property type="project" value="UniProtKB-UniRule"/>
</dbReference>
<dbReference type="Gene3D" id="2.30.110.10">
    <property type="entry name" value="Electron Transport, Fmn-binding Protein, Chain A"/>
    <property type="match status" value="1"/>
</dbReference>
<evidence type="ECO:0000256" key="8">
    <source>
        <dbReference type="NCBIfam" id="TIGR00558"/>
    </source>
</evidence>
<organism evidence="12 13">
    <name type="scientific">Candidatus Glassbacteria bacterium RIFCSPLOWO2_12_FULL_58_11</name>
    <dbReference type="NCBI Taxonomy" id="1817867"/>
    <lineage>
        <taxon>Bacteria</taxon>
        <taxon>Candidatus Glassiibacteriota</taxon>
    </lineage>
</organism>
<keyword evidence="5" id="KW-0560">Oxidoreductase</keyword>
<feature type="domain" description="Pyridoxine 5'-phosphate oxidase dimerisation C-terminal" evidence="11">
    <location>
        <begin position="166"/>
        <end position="206"/>
    </location>
</feature>
<dbReference type="EC" id="1.4.3.5" evidence="8"/>
<dbReference type="NCBIfam" id="NF004231">
    <property type="entry name" value="PRK05679.1"/>
    <property type="match status" value="1"/>
</dbReference>
<comment type="cofactor">
    <cofactor evidence="9">
        <name>FMN</name>
        <dbReference type="ChEBI" id="CHEBI:58210"/>
    </cofactor>
    <text evidence="9">Binds 1 FMN per subunit.</text>
</comment>
<dbReference type="Proteomes" id="UP000179129">
    <property type="component" value="Unassembled WGS sequence"/>
</dbReference>
<evidence type="ECO:0000259" key="10">
    <source>
        <dbReference type="Pfam" id="PF01243"/>
    </source>
</evidence>
<evidence type="ECO:0000256" key="9">
    <source>
        <dbReference type="PIRSR" id="PIRSR000190-2"/>
    </source>
</evidence>
<evidence type="ECO:0000256" key="3">
    <source>
        <dbReference type="ARBA" id="ARBA00022630"/>
    </source>
</evidence>
<feature type="binding site" evidence="9">
    <location>
        <position position="75"/>
    </location>
    <ligand>
        <name>FMN</name>
        <dbReference type="ChEBI" id="CHEBI:58210"/>
    </ligand>
</feature>
<dbReference type="GO" id="GO:0010181">
    <property type="term" value="F:FMN binding"/>
    <property type="evidence" value="ECO:0007669"/>
    <property type="project" value="UniProtKB-UniRule"/>
</dbReference>
<dbReference type="HAMAP" id="MF_01629">
    <property type="entry name" value="PdxH"/>
    <property type="match status" value="1"/>
</dbReference>
<sequence>MSGSDRKYLEAADLDQDPLVQFGRWFAEAGCSGVPDPEAMCLATADAAGQPSARMLLLKGFDESGFVFFTNYESRKARELEENPRAALNFYWPSLGRQVRIEGQVTRISHQESRLYFDSRPFESRLGAWASDQSRPLESRAELDRRMAELTRRFAEQESLDLPPFWGGYRLRPEAIEFWQQGPNRLHDRFRYERAASGWTSQRLFP</sequence>
<dbReference type="InterPro" id="IPR000659">
    <property type="entry name" value="Pyridox_Oxase"/>
</dbReference>
<comment type="similarity">
    <text evidence="1">Belongs to the pyridoxamine 5'-phosphate oxidase family.</text>
</comment>
<dbReference type="SUPFAM" id="SSF50475">
    <property type="entry name" value="FMN-binding split barrel"/>
    <property type="match status" value="1"/>
</dbReference>
<feature type="binding site" evidence="9">
    <location>
        <begin position="69"/>
        <end position="70"/>
    </location>
    <ligand>
        <name>FMN</name>
        <dbReference type="ChEBI" id="CHEBI:58210"/>
    </ligand>
</feature>
<dbReference type="InterPro" id="IPR011576">
    <property type="entry name" value="Pyridox_Oxase_N"/>
</dbReference>
<gene>
    <name evidence="12" type="ORF">A3F83_05435</name>
</gene>
<dbReference type="PIRSF" id="PIRSF000190">
    <property type="entry name" value="Pyd_amn-ph_oxd"/>
    <property type="match status" value="1"/>
</dbReference>
<dbReference type="AlphaFoldDB" id="A0A1F5YMB9"/>
<dbReference type="PANTHER" id="PTHR10851">
    <property type="entry name" value="PYRIDOXINE-5-PHOSPHATE OXIDASE"/>
    <property type="match status" value="1"/>
</dbReference>
<dbReference type="Pfam" id="PF10590">
    <property type="entry name" value="PNP_phzG_C"/>
    <property type="match status" value="1"/>
</dbReference>
<dbReference type="InterPro" id="IPR019740">
    <property type="entry name" value="Pyridox_Oxase_CS"/>
</dbReference>
<evidence type="ECO:0000259" key="11">
    <source>
        <dbReference type="Pfam" id="PF10590"/>
    </source>
</evidence>